<dbReference type="AlphaFoldDB" id="A0A377YUR3"/>
<reference evidence="1 2" key="1">
    <citation type="submission" date="2018-06" db="EMBL/GenBank/DDBJ databases">
        <authorList>
            <consortium name="Pathogen Informatics"/>
            <person name="Doyle S."/>
        </authorList>
    </citation>
    <scope>NUCLEOTIDE SEQUENCE [LARGE SCALE GENOMIC DNA]</scope>
    <source>
        <strain evidence="1 2">NCTC9504</strain>
    </source>
</reference>
<name>A0A377YUR3_KLEPN</name>
<protein>
    <submittedName>
        <fullName evidence="1">Uncharacterized protein</fullName>
    </submittedName>
</protein>
<dbReference type="Proteomes" id="UP000254020">
    <property type="component" value="Unassembled WGS sequence"/>
</dbReference>
<gene>
    <name evidence="1" type="ORF">NCTC9504_00049</name>
</gene>
<proteinExistence type="predicted"/>
<organism evidence="1 2">
    <name type="scientific">Klebsiella pneumoniae subsp. pneumoniae</name>
    <dbReference type="NCBI Taxonomy" id="72407"/>
    <lineage>
        <taxon>Bacteria</taxon>
        <taxon>Pseudomonadati</taxon>
        <taxon>Pseudomonadota</taxon>
        <taxon>Gammaproteobacteria</taxon>
        <taxon>Enterobacterales</taxon>
        <taxon>Enterobacteriaceae</taxon>
        <taxon>Klebsiella/Raoultella group</taxon>
        <taxon>Klebsiella</taxon>
        <taxon>Klebsiella pneumoniae complex</taxon>
    </lineage>
</organism>
<dbReference type="EMBL" id="UGMA01000002">
    <property type="protein sequence ID" value="STU54527.1"/>
    <property type="molecule type" value="Genomic_DNA"/>
</dbReference>
<accession>A0A377YUR3</accession>
<sequence length="50" mass="5786">MLQTKQQAVLDGFRHVFFHGADGNTEFVRNLAVCQAIQLRKQKRFTCFSV</sequence>
<evidence type="ECO:0000313" key="2">
    <source>
        <dbReference type="Proteomes" id="UP000254020"/>
    </source>
</evidence>
<evidence type="ECO:0000313" key="1">
    <source>
        <dbReference type="EMBL" id="STU54527.1"/>
    </source>
</evidence>